<dbReference type="InterPro" id="IPR012430">
    <property type="entry name" value="TMEM43_fam"/>
</dbReference>
<gene>
    <name evidence="2" type="ORF">TR69_WS6001001315</name>
</gene>
<keyword evidence="1" id="KW-0472">Membrane</keyword>
<keyword evidence="1" id="KW-0812">Transmembrane</keyword>
<keyword evidence="1" id="KW-1133">Transmembrane helix</keyword>
<dbReference type="AlphaFoldDB" id="A0A136LWJ1"/>
<name>A0A136LWJ1_9BACT</name>
<protein>
    <submittedName>
        <fullName evidence="2">Uncharacterized protein</fullName>
    </submittedName>
</protein>
<evidence type="ECO:0000313" key="3">
    <source>
        <dbReference type="Proteomes" id="UP000070457"/>
    </source>
</evidence>
<comment type="caution">
    <text evidence="2">The sequence shown here is derived from an EMBL/GenBank/DDBJ whole genome shotgun (WGS) entry which is preliminary data.</text>
</comment>
<accession>A0A136LWJ1</accession>
<proteinExistence type="predicted"/>
<reference evidence="2 3" key="1">
    <citation type="submission" date="2015-02" db="EMBL/GenBank/DDBJ databases">
        <title>Improved understanding of the partial-nitritation anammox process through 23 genomes representing the majority of the microbial community.</title>
        <authorList>
            <person name="Speth D.R."/>
            <person name="In T Zandt M."/>
            <person name="Guerrero Cruz S."/>
            <person name="Jetten M.S."/>
            <person name="Dutilh B.E."/>
        </authorList>
    </citation>
    <scope>NUCLEOTIDE SEQUENCE [LARGE SCALE GENOMIC DNA]</scope>
    <source>
        <strain evidence="2">OLB20</strain>
    </source>
</reference>
<evidence type="ECO:0000256" key="1">
    <source>
        <dbReference type="SAM" id="Phobius"/>
    </source>
</evidence>
<feature type="transmembrane region" description="Helical" evidence="1">
    <location>
        <begin position="6"/>
        <end position="23"/>
    </location>
</feature>
<feature type="transmembrane region" description="Helical" evidence="1">
    <location>
        <begin position="30"/>
        <end position="48"/>
    </location>
</feature>
<sequence>MNTKEKALLGGGILGGVLVAGNANKIIKGIAVGIVCILLALFLTWNSVNGVRETSVEVAGLPLLAAEEARDQRGLVKVYGQLSTDEPVDVQVLRCNEAVCINPETAFERDGMLYARVELQRFEVEREVEESEKTGDRVSETVNYTNKWVTKSDTSQWADVALDGIDVNIDRARTIIDMEREEVENVYIEGLTQIETFGRTPEEDEPAFGTTRALITYLDQDDREYTVVGEMRSDGLSSGDPFIVSDKSDTQLIGQLGGEETTSRWVMRFIAFALLTFGFTSMLSPILVFTDLIPVAGTAARSLATLISAILAGFIVLLTVFLLNYWWVILLIIMLAIAAFGFVTYQKAKAKETAAKK</sequence>
<dbReference type="EMBL" id="JYNZ01000005">
    <property type="protein sequence ID" value="KXK26022.1"/>
    <property type="molecule type" value="Genomic_DNA"/>
</dbReference>
<evidence type="ECO:0000313" key="2">
    <source>
        <dbReference type="EMBL" id="KXK26022.1"/>
    </source>
</evidence>
<dbReference type="Pfam" id="PF07787">
    <property type="entry name" value="TMEM43"/>
    <property type="match status" value="1"/>
</dbReference>
<feature type="transmembrane region" description="Helical" evidence="1">
    <location>
        <begin position="326"/>
        <end position="345"/>
    </location>
</feature>
<feature type="transmembrane region" description="Helical" evidence="1">
    <location>
        <begin position="265"/>
        <end position="290"/>
    </location>
</feature>
<dbReference type="Proteomes" id="UP000070457">
    <property type="component" value="Unassembled WGS sequence"/>
</dbReference>
<feature type="transmembrane region" description="Helical" evidence="1">
    <location>
        <begin position="302"/>
        <end position="320"/>
    </location>
</feature>
<organism evidence="2 3">
    <name type="scientific">candidate division WS6 bacterium OLB20</name>
    <dbReference type="NCBI Taxonomy" id="1617426"/>
    <lineage>
        <taxon>Bacteria</taxon>
        <taxon>Candidatus Dojkabacteria</taxon>
    </lineage>
</organism>